<comment type="function">
    <text evidence="13">Aminopeptidase N is involved in the degradation of intracellular peptides generated by protein breakdown during normal growth as well as in response to nutrient starvation.</text>
</comment>
<dbReference type="FunFam" id="3.30.2010.30:FF:000002">
    <property type="entry name" value="Putative aminopeptidase N"/>
    <property type="match status" value="1"/>
</dbReference>
<feature type="domain" description="Peptidase M1 membrane alanine aminopeptidase" evidence="14">
    <location>
        <begin position="245"/>
        <end position="458"/>
    </location>
</feature>
<dbReference type="FunFam" id="2.60.40.1730:FF:000005">
    <property type="entry name" value="Aminopeptidase N"/>
    <property type="match status" value="1"/>
</dbReference>
<dbReference type="Gene3D" id="2.60.40.1840">
    <property type="match status" value="1"/>
</dbReference>
<feature type="domain" description="Aminopeptidase N-like N-terminal" evidence="17">
    <location>
        <begin position="80"/>
        <end position="205"/>
    </location>
</feature>
<feature type="domain" description="Peptidase M1 alanyl aminopeptidase C-terminal" evidence="16">
    <location>
        <begin position="573"/>
        <end position="893"/>
    </location>
</feature>
<accession>A0A1G1KW75</accession>
<dbReference type="NCBIfam" id="TIGR02414">
    <property type="entry name" value="pepN_proteo"/>
    <property type="match status" value="1"/>
</dbReference>
<dbReference type="GO" id="GO:0008270">
    <property type="term" value="F:zinc ion binding"/>
    <property type="evidence" value="ECO:0007669"/>
    <property type="project" value="InterPro"/>
</dbReference>
<evidence type="ECO:0000256" key="8">
    <source>
        <dbReference type="ARBA" id="ARBA00022723"/>
    </source>
</evidence>
<dbReference type="Pfam" id="PF17900">
    <property type="entry name" value="Peptidase_M1_N"/>
    <property type="match status" value="1"/>
</dbReference>
<dbReference type="Pfam" id="PF17432">
    <property type="entry name" value="DUF3458_C"/>
    <property type="match status" value="1"/>
</dbReference>
<dbReference type="InterPro" id="IPR027268">
    <property type="entry name" value="Peptidase_M4/M1_CTD_sf"/>
</dbReference>
<evidence type="ECO:0000256" key="12">
    <source>
        <dbReference type="ARBA" id="ARBA00029840"/>
    </source>
</evidence>
<dbReference type="GO" id="GO:0016285">
    <property type="term" value="F:alanyl aminopeptidase activity"/>
    <property type="evidence" value="ECO:0007669"/>
    <property type="project" value="UniProtKB-EC"/>
</dbReference>
<evidence type="ECO:0000256" key="11">
    <source>
        <dbReference type="ARBA" id="ARBA00023049"/>
    </source>
</evidence>
<comment type="catalytic activity">
    <reaction evidence="1">
        <text>Release of an N-terminal amino acid, Xaa-|-Yaa- from a peptide, amide or arylamide. Xaa is preferably Ala, but may be most amino acids including Pro (slow action). When a terminal hydrophobic residue is followed by a prolyl residue, the two may be released as an intact Xaa-Pro dipeptide.</text>
        <dbReference type="EC" id="3.4.11.2"/>
    </reaction>
</comment>
<evidence type="ECO:0000256" key="5">
    <source>
        <dbReference type="ARBA" id="ARBA00015611"/>
    </source>
</evidence>
<evidence type="ECO:0000256" key="13">
    <source>
        <dbReference type="ARBA" id="ARBA00059739"/>
    </source>
</evidence>
<name>A0A1G1KW75_9BACT</name>
<evidence type="ECO:0000256" key="7">
    <source>
        <dbReference type="ARBA" id="ARBA00022670"/>
    </source>
</evidence>
<evidence type="ECO:0000256" key="9">
    <source>
        <dbReference type="ARBA" id="ARBA00022801"/>
    </source>
</evidence>
<dbReference type="InterPro" id="IPR038438">
    <property type="entry name" value="PepN_Ig-like_sf"/>
</dbReference>
<evidence type="ECO:0000259" key="15">
    <source>
        <dbReference type="Pfam" id="PF11940"/>
    </source>
</evidence>
<dbReference type="Gene3D" id="2.60.40.1730">
    <property type="entry name" value="tricorn interacting facor f3 domain"/>
    <property type="match status" value="1"/>
</dbReference>
<dbReference type="EMBL" id="MHFR01000044">
    <property type="protein sequence ID" value="OGW97141.1"/>
    <property type="molecule type" value="Genomic_DNA"/>
</dbReference>
<reference evidence="18 19" key="1">
    <citation type="journal article" date="2016" name="Nat. Commun.">
        <title>Thousands of microbial genomes shed light on interconnected biogeochemical processes in an aquifer system.</title>
        <authorList>
            <person name="Anantharaman K."/>
            <person name="Brown C.T."/>
            <person name="Hug L.A."/>
            <person name="Sharon I."/>
            <person name="Castelle C.J."/>
            <person name="Probst A.J."/>
            <person name="Thomas B.C."/>
            <person name="Singh A."/>
            <person name="Wilkins M.J."/>
            <person name="Karaoz U."/>
            <person name="Brodie E.L."/>
            <person name="Williams K.H."/>
            <person name="Hubbard S.S."/>
            <person name="Banfield J.F."/>
        </authorList>
    </citation>
    <scope>NUCLEOTIDE SEQUENCE [LARGE SCALE GENOMIC DNA]</scope>
</reference>
<proteinExistence type="inferred from homology"/>
<evidence type="ECO:0000259" key="14">
    <source>
        <dbReference type="Pfam" id="PF01433"/>
    </source>
</evidence>
<comment type="cofactor">
    <cofactor evidence="2">
        <name>Zn(2+)</name>
        <dbReference type="ChEBI" id="CHEBI:29105"/>
    </cofactor>
</comment>
<dbReference type="PRINTS" id="PR00756">
    <property type="entry name" value="ALADIPTASE"/>
</dbReference>
<dbReference type="InterPro" id="IPR012779">
    <property type="entry name" value="Peptidase_M1_pepN"/>
</dbReference>
<dbReference type="Gene3D" id="1.10.390.10">
    <property type="entry name" value="Neutral Protease Domain 2"/>
    <property type="match status" value="1"/>
</dbReference>
<dbReference type="PANTHER" id="PTHR46322:SF1">
    <property type="entry name" value="PUROMYCIN-SENSITIVE AMINOPEPTIDASE"/>
    <property type="match status" value="1"/>
</dbReference>
<dbReference type="Pfam" id="PF01433">
    <property type="entry name" value="Peptidase_M1"/>
    <property type="match status" value="1"/>
</dbReference>
<sequence>MTKNRRPFEEIKVEEKQPETRKPVYRSDYRAPDFLIPSIQLSFDIFEDRTRVYSRLQVKRHSQTRNAPLSLNGENLKLISIQLNGVMLDSSGYFLTEKTLMIPQVPDEFILEIQNEIEPHKNEALEGLYQSGNIFCTQNEPEGFRKITYFIDRPDVMSKYTTRISADRSKYPVLLSNGNEIERGDLEDGRHYVVWEDPFNKPCYLFALVAGDLGMIEDRYVTKSGRPVTLRIFVDKGNEPRAQHAMSCLKQAMKWDENEYGLECDLNTYMIVGVDAFNQGAMENKGLNIFNSSYVLADPKSATDDDFKGIQSVIAHEYFHNWTGNRVTCRDWFQLTLKEGLTVFRDQEFSADMTSRAVQRISDVRTLRSAQFVEDGGPHAHPPRPDSYIEMNNFYTSTVYNKGSEIYRMLQVLLGKEKFRKGIEKYFELFDGGAVTVDDFILAMEKASGENLQLFKRWFDRPGTPVCRVTVEYDQKKREIHLILEQKGAIVHGKNHPEPFCFPFCVGFLDGEGKDIALQAGRRANDPIATTNVLKIHNEREEFVFLNMLEKPVPSLLRRFSAPIKLEFDYSVDELLFLLEHDSDGFNRYEAGHRLARICLNDLVFHYQKNETLAVNSSIVRAYKYLLNDKKVDYALAAEILTLPPVSVIVEDMDICDFEAAFYAREFFMKTIAVKYENLFLSWYQKLNEISGYLLDIQSISARAYKNICLRYLVASEKRQYIPVAYEQFRSAANMTDEIAALSILCQTESEEKEKAIRDFRARWESNRLVIDKWFAVQSLSKLEDTIDRVRLLARDPLFDPKNPNRIRALYGSFSQNLIRFHDVSGAGYQMIADQILEIDRFNSHLAARLANAFKKFKKLDPVRKELMKSQLDRILSAPKLSSAVYEIVSKTLTN</sequence>
<evidence type="ECO:0000256" key="10">
    <source>
        <dbReference type="ARBA" id="ARBA00022833"/>
    </source>
</evidence>
<dbReference type="Gene3D" id="1.25.50.10">
    <property type="entry name" value="Peptidase M1, alanyl aminopeptidase, C-terminal domain"/>
    <property type="match status" value="1"/>
</dbReference>
<dbReference type="CDD" id="cd09600">
    <property type="entry name" value="M1_APN"/>
    <property type="match status" value="1"/>
</dbReference>
<dbReference type="InterPro" id="IPR042097">
    <property type="entry name" value="Aminopeptidase_N-like_N_sf"/>
</dbReference>
<keyword evidence="8" id="KW-0479">Metal-binding</keyword>
<dbReference type="GO" id="GO:0006508">
    <property type="term" value="P:proteolysis"/>
    <property type="evidence" value="ECO:0007669"/>
    <property type="project" value="UniProtKB-KW"/>
</dbReference>
<dbReference type="SUPFAM" id="SSF55486">
    <property type="entry name" value="Metalloproteases ('zincins'), catalytic domain"/>
    <property type="match status" value="1"/>
</dbReference>
<keyword evidence="6 18" id="KW-0031">Aminopeptidase</keyword>
<keyword evidence="9" id="KW-0378">Hydrolase</keyword>
<evidence type="ECO:0000256" key="2">
    <source>
        <dbReference type="ARBA" id="ARBA00001947"/>
    </source>
</evidence>
<evidence type="ECO:0000256" key="1">
    <source>
        <dbReference type="ARBA" id="ARBA00000098"/>
    </source>
</evidence>
<evidence type="ECO:0000259" key="16">
    <source>
        <dbReference type="Pfam" id="PF17432"/>
    </source>
</evidence>
<comment type="similarity">
    <text evidence="3">Belongs to the peptidase M1 family.</text>
</comment>
<gene>
    <name evidence="18" type="ORF">A3G33_02535</name>
</gene>
<dbReference type="InterPro" id="IPR014782">
    <property type="entry name" value="Peptidase_M1_dom"/>
</dbReference>
<keyword evidence="7" id="KW-0645">Protease</keyword>
<keyword evidence="10" id="KW-0862">Zinc</keyword>
<dbReference type="InterPro" id="IPR024601">
    <property type="entry name" value="Peptidase_M1_pepN_C"/>
</dbReference>
<dbReference type="InterPro" id="IPR045357">
    <property type="entry name" value="Aminopeptidase_N-like_N"/>
</dbReference>
<protein>
    <recommendedName>
        <fullName evidence="5">Aminopeptidase N</fullName>
        <ecNumber evidence="4">3.4.11.2</ecNumber>
    </recommendedName>
    <alternativeName>
        <fullName evidence="12">Alpha-aminoacylpeptide hydrolase</fullName>
    </alternativeName>
</protein>
<keyword evidence="11" id="KW-0482">Metalloprotease</keyword>
<feature type="domain" description="Peptidase M1 alanyl aminopeptidase Ig-like fold" evidence="15">
    <location>
        <begin position="463"/>
        <end position="568"/>
    </location>
</feature>
<evidence type="ECO:0000313" key="19">
    <source>
        <dbReference type="Proteomes" id="UP000178187"/>
    </source>
</evidence>
<organism evidence="18 19">
    <name type="scientific">Candidatus Danuiimicrobium aquiferis</name>
    <dbReference type="NCBI Taxonomy" id="1801832"/>
    <lineage>
        <taxon>Bacteria</taxon>
        <taxon>Pseudomonadati</taxon>
        <taxon>Candidatus Omnitrophota</taxon>
        <taxon>Candidatus Danuiimicrobium</taxon>
    </lineage>
</organism>
<dbReference type="AlphaFoldDB" id="A0A1G1KW75"/>
<evidence type="ECO:0000259" key="17">
    <source>
        <dbReference type="Pfam" id="PF17900"/>
    </source>
</evidence>
<dbReference type="EC" id="3.4.11.2" evidence="4"/>
<dbReference type="GO" id="GO:0008237">
    <property type="term" value="F:metallopeptidase activity"/>
    <property type="evidence" value="ECO:0007669"/>
    <property type="project" value="UniProtKB-KW"/>
</dbReference>
<dbReference type="Proteomes" id="UP000178187">
    <property type="component" value="Unassembled WGS sequence"/>
</dbReference>
<evidence type="ECO:0000256" key="4">
    <source>
        <dbReference type="ARBA" id="ARBA00012564"/>
    </source>
</evidence>
<dbReference type="Gene3D" id="3.30.2010.30">
    <property type="match status" value="1"/>
</dbReference>
<dbReference type="Pfam" id="PF11940">
    <property type="entry name" value="DUF3458"/>
    <property type="match status" value="1"/>
</dbReference>
<dbReference type="PANTHER" id="PTHR46322">
    <property type="entry name" value="PUROMYCIN-SENSITIVE AMINOPEPTIDASE"/>
    <property type="match status" value="1"/>
</dbReference>
<evidence type="ECO:0000256" key="3">
    <source>
        <dbReference type="ARBA" id="ARBA00010136"/>
    </source>
</evidence>
<evidence type="ECO:0000256" key="6">
    <source>
        <dbReference type="ARBA" id="ARBA00022438"/>
    </source>
</evidence>
<dbReference type="SUPFAM" id="SSF63737">
    <property type="entry name" value="Leukotriene A4 hydrolase N-terminal domain"/>
    <property type="match status" value="1"/>
</dbReference>
<dbReference type="InterPro" id="IPR001930">
    <property type="entry name" value="Peptidase_M1"/>
</dbReference>
<dbReference type="InterPro" id="IPR035414">
    <property type="entry name" value="Peptidase_M1_pepN_Ig-like"/>
</dbReference>
<comment type="caution">
    <text evidence="18">The sequence shown here is derived from an EMBL/GenBank/DDBJ whole genome shotgun (WGS) entry which is preliminary data.</text>
</comment>
<evidence type="ECO:0000313" key="18">
    <source>
        <dbReference type="EMBL" id="OGW97141.1"/>
    </source>
</evidence>
<dbReference type="InterPro" id="IPR037144">
    <property type="entry name" value="Peptidase_M1_pepN_C_sf"/>
</dbReference>